<accession>A0A328D2H9</accession>
<dbReference type="AlphaFoldDB" id="A0A328D2H9"/>
<keyword evidence="3" id="KW-1185">Reference proteome</keyword>
<dbReference type="PANTHER" id="PTHR33095:SF114">
    <property type="entry name" value="DUF1645 FAMILY PROTEIN"/>
    <property type="match status" value="1"/>
</dbReference>
<proteinExistence type="predicted"/>
<gene>
    <name evidence="2" type="ORF">DM860_008152</name>
</gene>
<dbReference type="InterPro" id="IPR012442">
    <property type="entry name" value="DUF1645_plant"/>
</dbReference>
<sequence>MDAIAAEDHHHLLLHRIKGKSVIDQSKIYNEIPPDEELKLGEDGCDDEFDAAVEEDEDEEEEEEFSFVCAGDGGSPIAAEDVFVNGQIRPDYALFGGGYTLGGGDSSQSPPPVRNLFVQTSEASGSEAGGSSSGEAVEVAGPDGCKKSNSTGFSKFWRFRDLLNRSNSDGRDAFVFLKNPAPSAGKIAEKQSDFCSPPPPQTAKKTGEIEVNAGRTVTQKKKKKKKSNKELSAHECYMRSKQRDGERRRSYLPYRPELVGFFTNVKGGLTKNIHPF</sequence>
<evidence type="ECO:0000313" key="3">
    <source>
        <dbReference type="Proteomes" id="UP000249390"/>
    </source>
</evidence>
<protein>
    <submittedName>
        <fullName evidence="2">Uncharacterized protein</fullName>
    </submittedName>
</protein>
<feature type="region of interest" description="Disordered" evidence="1">
    <location>
        <begin position="103"/>
        <end position="149"/>
    </location>
</feature>
<dbReference type="Pfam" id="PF07816">
    <property type="entry name" value="DUF1645"/>
    <property type="match status" value="1"/>
</dbReference>
<comment type="caution">
    <text evidence="2">The sequence shown here is derived from an EMBL/GenBank/DDBJ whole genome shotgun (WGS) entry which is preliminary data.</text>
</comment>
<feature type="compositionally biased region" description="Basic residues" evidence="1">
    <location>
        <begin position="218"/>
        <end position="227"/>
    </location>
</feature>
<organism evidence="2 3">
    <name type="scientific">Cuscuta australis</name>
    <dbReference type="NCBI Taxonomy" id="267555"/>
    <lineage>
        <taxon>Eukaryota</taxon>
        <taxon>Viridiplantae</taxon>
        <taxon>Streptophyta</taxon>
        <taxon>Embryophyta</taxon>
        <taxon>Tracheophyta</taxon>
        <taxon>Spermatophyta</taxon>
        <taxon>Magnoliopsida</taxon>
        <taxon>eudicotyledons</taxon>
        <taxon>Gunneridae</taxon>
        <taxon>Pentapetalae</taxon>
        <taxon>asterids</taxon>
        <taxon>lamiids</taxon>
        <taxon>Solanales</taxon>
        <taxon>Convolvulaceae</taxon>
        <taxon>Cuscuteae</taxon>
        <taxon>Cuscuta</taxon>
        <taxon>Cuscuta subgen. Grammica</taxon>
        <taxon>Cuscuta sect. Cleistogrammica</taxon>
    </lineage>
</organism>
<feature type="compositionally biased region" description="Basic and acidic residues" evidence="1">
    <location>
        <begin position="228"/>
        <end position="249"/>
    </location>
</feature>
<dbReference type="EMBL" id="NQVE01000195">
    <property type="protein sequence ID" value="RAL40012.1"/>
    <property type="molecule type" value="Genomic_DNA"/>
</dbReference>
<dbReference type="PANTHER" id="PTHR33095">
    <property type="entry name" value="OS07G0619500 PROTEIN"/>
    <property type="match status" value="1"/>
</dbReference>
<name>A0A328D2H9_9ASTE</name>
<evidence type="ECO:0000256" key="1">
    <source>
        <dbReference type="SAM" id="MobiDB-lite"/>
    </source>
</evidence>
<feature type="region of interest" description="Disordered" evidence="1">
    <location>
        <begin position="187"/>
        <end position="249"/>
    </location>
</feature>
<dbReference type="Proteomes" id="UP000249390">
    <property type="component" value="Unassembled WGS sequence"/>
</dbReference>
<reference evidence="2 3" key="1">
    <citation type="submission" date="2018-06" db="EMBL/GenBank/DDBJ databases">
        <title>The Genome of Cuscuta australis (Dodder) Provides Insight into the Evolution of Plant Parasitism.</title>
        <authorList>
            <person name="Liu H."/>
        </authorList>
    </citation>
    <scope>NUCLEOTIDE SEQUENCE [LARGE SCALE GENOMIC DNA]</scope>
    <source>
        <strain evidence="3">cv. Yunnan</strain>
        <tissue evidence="2">Vines</tissue>
    </source>
</reference>
<evidence type="ECO:0000313" key="2">
    <source>
        <dbReference type="EMBL" id="RAL40012.1"/>
    </source>
</evidence>